<accession>A0ACC2KWK2</accession>
<protein>
    <submittedName>
        <fullName evidence="1">Uncharacterized protein</fullName>
    </submittedName>
</protein>
<evidence type="ECO:0000313" key="1">
    <source>
        <dbReference type="EMBL" id="KAJ8625154.1"/>
    </source>
</evidence>
<reference evidence="1 2" key="1">
    <citation type="journal article" date="2022" name="Hortic Res">
        <title>A haplotype resolved chromosomal level avocado genome allows analysis of novel avocado genes.</title>
        <authorList>
            <person name="Nath O."/>
            <person name="Fletcher S.J."/>
            <person name="Hayward A."/>
            <person name="Shaw L.M."/>
            <person name="Masouleh A.K."/>
            <person name="Furtado A."/>
            <person name="Henry R.J."/>
            <person name="Mitter N."/>
        </authorList>
    </citation>
    <scope>NUCLEOTIDE SEQUENCE [LARGE SCALE GENOMIC DNA]</scope>
    <source>
        <strain evidence="2">cv. Hass</strain>
    </source>
</reference>
<dbReference type="Proteomes" id="UP001234297">
    <property type="component" value="Chromosome 11"/>
</dbReference>
<dbReference type="EMBL" id="CM056819">
    <property type="protein sequence ID" value="KAJ8625154.1"/>
    <property type="molecule type" value="Genomic_DNA"/>
</dbReference>
<sequence length="95" mass="11201">MAIVRSCPALPQREMSLNEFKTWIMRFDADHDRTITKDELKHALHSIRSWFTWWKAREGMKEADVDGNGHIDEKEIEKLAAYAQHHLNMKISSSY</sequence>
<organism evidence="1 2">
    <name type="scientific">Persea americana</name>
    <name type="common">Avocado</name>
    <dbReference type="NCBI Taxonomy" id="3435"/>
    <lineage>
        <taxon>Eukaryota</taxon>
        <taxon>Viridiplantae</taxon>
        <taxon>Streptophyta</taxon>
        <taxon>Embryophyta</taxon>
        <taxon>Tracheophyta</taxon>
        <taxon>Spermatophyta</taxon>
        <taxon>Magnoliopsida</taxon>
        <taxon>Magnoliidae</taxon>
        <taxon>Laurales</taxon>
        <taxon>Lauraceae</taxon>
        <taxon>Persea</taxon>
    </lineage>
</organism>
<keyword evidence="2" id="KW-1185">Reference proteome</keyword>
<gene>
    <name evidence="1" type="ORF">MRB53_033684</name>
</gene>
<name>A0ACC2KWK2_PERAE</name>
<proteinExistence type="predicted"/>
<comment type="caution">
    <text evidence="1">The sequence shown here is derived from an EMBL/GenBank/DDBJ whole genome shotgun (WGS) entry which is preliminary data.</text>
</comment>
<evidence type="ECO:0000313" key="2">
    <source>
        <dbReference type="Proteomes" id="UP001234297"/>
    </source>
</evidence>